<sequence>MADLRSKQEFEVGVEFYSFALQEADDSLVPVAYPERASDADEFVSFFQGRVDIRSGGHTHTATLAAEVWDAAPPEDHSRDWEVKGEGEIASQTGELSICEMGGSPGNYIQLGETETRWKLRVYCSGRTAVRDLAQVEVPSYVEHYLVQLWPAD</sequence>
<evidence type="ECO:0000313" key="2">
    <source>
        <dbReference type="Proteomes" id="UP001206206"/>
    </source>
</evidence>
<dbReference type="RefSeq" id="WP_255929183.1">
    <property type="nucleotide sequence ID" value="NZ_JANFNH010000020.1"/>
</dbReference>
<accession>A0ABT1PEM5</accession>
<protein>
    <submittedName>
        <fullName evidence="1">Uncharacterized protein</fullName>
    </submittedName>
</protein>
<dbReference type="EMBL" id="JANFNH010000020">
    <property type="protein sequence ID" value="MCQ4043784.1"/>
    <property type="molecule type" value="Genomic_DNA"/>
</dbReference>
<organism evidence="1 2">
    <name type="scientific">Streptantibioticus rubrisoli</name>
    <dbReference type="NCBI Taxonomy" id="1387313"/>
    <lineage>
        <taxon>Bacteria</taxon>
        <taxon>Bacillati</taxon>
        <taxon>Actinomycetota</taxon>
        <taxon>Actinomycetes</taxon>
        <taxon>Kitasatosporales</taxon>
        <taxon>Streptomycetaceae</taxon>
        <taxon>Streptantibioticus</taxon>
    </lineage>
</organism>
<proteinExistence type="predicted"/>
<gene>
    <name evidence="1" type="ORF">NON19_17585</name>
</gene>
<comment type="caution">
    <text evidence="1">The sequence shown here is derived from an EMBL/GenBank/DDBJ whole genome shotgun (WGS) entry which is preliminary data.</text>
</comment>
<reference evidence="1 2" key="1">
    <citation type="submission" date="2022-06" db="EMBL/GenBank/DDBJ databases">
        <title>Draft genome sequence of type strain Streptomyces rubrisoli DSM 42083.</title>
        <authorList>
            <person name="Duangmal K."/>
            <person name="Klaysubun C."/>
        </authorList>
    </citation>
    <scope>NUCLEOTIDE SEQUENCE [LARGE SCALE GENOMIC DNA]</scope>
    <source>
        <strain evidence="1 2">DSM 42083</strain>
    </source>
</reference>
<keyword evidence="2" id="KW-1185">Reference proteome</keyword>
<name>A0ABT1PEM5_9ACTN</name>
<dbReference type="Proteomes" id="UP001206206">
    <property type="component" value="Unassembled WGS sequence"/>
</dbReference>
<evidence type="ECO:0000313" key="1">
    <source>
        <dbReference type="EMBL" id="MCQ4043784.1"/>
    </source>
</evidence>